<reference evidence="1" key="1">
    <citation type="submission" date="2014-11" db="EMBL/GenBank/DDBJ databases">
        <authorList>
            <person name="Amaro Gonzalez C."/>
        </authorList>
    </citation>
    <scope>NUCLEOTIDE SEQUENCE</scope>
</reference>
<sequence>MYLFTITQKNVQFRMLGFTDVHNCLIPQIIFCKLQYVSLT</sequence>
<protein>
    <submittedName>
        <fullName evidence="1">Uncharacterized protein</fullName>
    </submittedName>
</protein>
<dbReference type="EMBL" id="GBXM01098235">
    <property type="protein sequence ID" value="JAH10342.1"/>
    <property type="molecule type" value="Transcribed_RNA"/>
</dbReference>
<evidence type="ECO:0000313" key="1">
    <source>
        <dbReference type="EMBL" id="JAH10342.1"/>
    </source>
</evidence>
<dbReference type="AlphaFoldDB" id="A0A0E9Q1G9"/>
<proteinExistence type="predicted"/>
<organism evidence="1">
    <name type="scientific">Anguilla anguilla</name>
    <name type="common">European freshwater eel</name>
    <name type="synonym">Muraena anguilla</name>
    <dbReference type="NCBI Taxonomy" id="7936"/>
    <lineage>
        <taxon>Eukaryota</taxon>
        <taxon>Metazoa</taxon>
        <taxon>Chordata</taxon>
        <taxon>Craniata</taxon>
        <taxon>Vertebrata</taxon>
        <taxon>Euteleostomi</taxon>
        <taxon>Actinopterygii</taxon>
        <taxon>Neopterygii</taxon>
        <taxon>Teleostei</taxon>
        <taxon>Anguilliformes</taxon>
        <taxon>Anguillidae</taxon>
        <taxon>Anguilla</taxon>
    </lineage>
</organism>
<name>A0A0E9Q1G9_ANGAN</name>
<accession>A0A0E9Q1G9</accession>
<reference evidence="1" key="2">
    <citation type="journal article" date="2015" name="Fish Shellfish Immunol.">
        <title>Early steps in the European eel (Anguilla anguilla)-Vibrio vulnificus interaction in the gills: Role of the RtxA13 toxin.</title>
        <authorList>
            <person name="Callol A."/>
            <person name="Pajuelo D."/>
            <person name="Ebbesson L."/>
            <person name="Teles M."/>
            <person name="MacKenzie S."/>
            <person name="Amaro C."/>
        </authorList>
    </citation>
    <scope>NUCLEOTIDE SEQUENCE</scope>
</reference>